<organism evidence="1 2">
    <name type="scientific">Populus trichocarpa</name>
    <name type="common">Western balsam poplar</name>
    <name type="synonym">Populus balsamifera subsp. trichocarpa</name>
    <dbReference type="NCBI Taxonomy" id="3694"/>
    <lineage>
        <taxon>Eukaryota</taxon>
        <taxon>Viridiplantae</taxon>
        <taxon>Streptophyta</taxon>
        <taxon>Embryophyta</taxon>
        <taxon>Tracheophyta</taxon>
        <taxon>Spermatophyta</taxon>
        <taxon>Magnoliopsida</taxon>
        <taxon>eudicotyledons</taxon>
        <taxon>Gunneridae</taxon>
        <taxon>Pentapetalae</taxon>
        <taxon>rosids</taxon>
        <taxon>fabids</taxon>
        <taxon>Malpighiales</taxon>
        <taxon>Salicaceae</taxon>
        <taxon>Saliceae</taxon>
        <taxon>Populus</taxon>
    </lineage>
</organism>
<protein>
    <submittedName>
        <fullName evidence="1">Uncharacterized protein</fullName>
    </submittedName>
</protein>
<gene>
    <name evidence="1" type="ORF">POPTR_004G121450</name>
</gene>
<accession>A0A3N7ET71</accession>
<name>A0A3N7ET71_POPTR</name>
<dbReference type="Proteomes" id="UP000006729">
    <property type="component" value="Chromosome 4"/>
</dbReference>
<keyword evidence="2" id="KW-1185">Reference proteome</keyword>
<dbReference type="EMBL" id="CM009293">
    <property type="protein sequence ID" value="RQO89247.1"/>
    <property type="molecule type" value="Genomic_DNA"/>
</dbReference>
<evidence type="ECO:0000313" key="2">
    <source>
        <dbReference type="Proteomes" id="UP000006729"/>
    </source>
</evidence>
<dbReference type="InParanoid" id="A0A3N7ET71"/>
<proteinExistence type="predicted"/>
<dbReference type="AlphaFoldDB" id="A0A3N7ET71"/>
<evidence type="ECO:0000313" key="1">
    <source>
        <dbReference type="EMBL" id="RQO89247.1"/>
    </source>
</evidence>
<sequence>MRLFGVCSWYIRLKKHCSDLYCLVLWIWIVNFVF</sequence>
<reference evidence="1 2" key="1">
    <citation type="journal article" date="2006" name="Science">
        <title>The genome of black cottonwood, Populus trichocarpa (Torr. &amp; Gray).</title>
        <authorList>
            <person name="Tuskan G.A."/>
            <person name="Difazio S."/>
            <person name="Jansson S."/>
            <person name="Bohlmann J."/>
            <person name="Grigoriev I."/>
            <person name="Hellsten U."/>
            <person name="Putnam N."/>
            <person name="Ralph S."/>
            <person name="Rombauts S."/>
            <person name="Salamov A."/>
            <person name="Schein J."/>
            <person name="Sterck L."/>
            <person name="Aerts A."/>
            <person name="Bhalerao R.R."/>
            <person name="Bhalerao R.P."/>
            <person name="Blaudez D."/>
            <person name="Boerjan W."/>
            <person name="Brun A."/>
            <person name="Brunner A."/>
            <person name="Busov V."/>
            <person name="Campbell M."/>
            <person name="Carlson J."/>
            <person name="Chalot M."/>
            <person name="Chapman J."/>
            <person name="Chen G.L."/>
            <person name="Cooper D."/>
            <person name="Coutinho P.M."/>
            <person name="Couturier J."/>
            <person name="Covert S."/>
            <person name="Cronk Q."/>
            <person name="Cunningham R."/>
            <person name="Davis J."/>
            <person name="Degroeve S."/>
            <person name="Dejardin A."/>
            <person name="Depamphilis C."/>
            <person name="Detter J."/>
            <person name="Dirks B."/>
            <person name="Dubchak I."/>
            <person name="Duplessis S."/>
            <person name="Ehlting J."/>
            <person name="Ellis B."/>
            <person name="Gendler K."/>
            <person name="Goodstein D."/>
            <person name="Gribskov M."/>
            <person name="Grimwood J."/>
            <person name="Groover A."/>
            <person name="Gunter L."/>
            <person name="Hamberger B."/>
            <person name="Heinze B."/>
            <person name="Helariutta Y."/>
            <person name="Henrissat B."/>
            <person name="Holligan D."/>
            <person name="Holt R."/>
            <person name="Huang W."/>
            <person name="Islam-Faridi N."/>
            <person name="Jones S."/>
            <person name="Jones-Rhoades M."/>
            <person name="Jorgensen R."/>
            <person name="Joshi C."/>
            <person name="Kangasjarvi J."/>
            <person name="Karlsson J."/>
            <person name="Kelleher C."/>
            <person name="Kirkpatrick R."/>
            <person name="Kirst M."/>
            <person name="Kohler A."/>
            <person name="Kalluri U."/>
            <person name="Larimer F."/>
            <person name="Leebens-Mack J."/>
            <person name="Leple J.C."/>
            <person name="Locascio P."/>
            <person name="Lou Y."/>
            <person name="Lucas S."/>
            <person name="Martin F."/>
            <person name="Montanini B."/>
            <person name="Napoli C."/>
            <person name="Nelson D.R."/>
            <person name="Nelson C."/>
            <person name="Nieminen K."/>
            <person name="Nilsson O."/>
            <person name="Pereda V."/>
            <person name="Peter G."/>
            <person name="Philippe R."/>
            <person name="Pilate G."/>
            <person name="Poliakov A."/>
            <person name="Razumovskaya J."/>
            <person name="Richardson P."/>
            <person name="Rinaldi C."/>
            <person name="Ritland K."/>
            <person name="Rouze P."/>
            <person name="Ryaboy D."/>
            <person name="Schmutz J."/>
            <person name="Schrader J."/>
            <person name="Segerman B."/>
            <person name="Shin H."/>
            <person name="Siddiqui A."/>
            <person name="Sterky F."/>
            <person name="Terry A."/>
            <person name="Tsai C.J."/>
            <person name="Uberbacher E."/>
            <person name="Unneberg P."/>
            <person name="Vahala J."/>
            <person name="Wall K."/>
            <person name="Wessler S."/>
            <person name="Yang G."/>
            <person name="Yin T."/>
            <person name="Douglas C."/>
            <person name="Marra M."/>
            <person name="Sandberg G."/>
            <person name="Van de Peer Y."/>
            <person name="Rokhsar D."/>
        </authorList>
    </citation>
    <scope>NUCLEOTIDE SEQUENCE [LARGE SCALE GENOMIC DNA]</scope>
    <source>
        <strain evidence="2">cv. Nisqually</strain>
    </source>
</reference>